<feature type="domain" description="ABM" evidence="1">
    <location>
        <begin position="6"/>
        <end position="95"/>
    </location>
</feature>
<dbReference type="InterPro" id="IPR050744">
    <property type="entry name" value="AI-2_Isomerase_LsrG"/>
</dbReference>
<accession>A0A250JEV8</accession>
<dbReference type="AlphaFoldDB" id="A0A250JEV8"/>
<dbReference type="KEGG" id="cfus:CYFUS_007503"/>
<proteinExistence type="predicted"/>
<dbReference type="GO" id="GO:0004497">
    <property type="term" value="F:monooxygenase activity"/>
    <property type="evidence" value="ECO:0007669"/>
    <property type="project" value="UniProtKB-KW"/>
</dbReference>
<dbReference type="PANTHER" id="PTHR33336:SF1">
    <property type="entry name" value="(4S)-4-HYDROXY-5-PHOSPHONOOXYPENTANE-2,3-DIONE ISOMERASE"/>
    <property type="match status" value="1"/>
</dbReference>
<name>A0A250JEV8_9BACT</name>
<dbReference type="RefSeq" id="WP_095989640.1">
    <property type="nucleotide sequence ID" value="NZ_CP022098.1"/>
</dbReference>
<dbReference type="SUPFAM" id="SSF54909">
    <property type="entry name" value="Dimeric alpha+beta barrel"/>
    <property type="match status" value="1"/>
</dbReference>
<dbReference type="Pfam" id="PF03992">
    <property type="entry name" value="ABM"/>
    <property type="match status" value="1"/>
</dbReference>
<organism evidence="2 3">
    <name type="scientific">Cystobacter fuscus</name>
    <dbReference type="NCBI Taxonomy" id="43"/>
    <lineage>
        <taxon>Bacteria</taxon>
        <taxon>Pseudomonadati</taxon>
        <taxon>Myxococcota</taxon>
        <taxon>Myxococcia</taxon>
        <taxon>Myxococcales</taxon>
        <taxon>Cystobacterineae</taxon>
        <taxon>Archangiaceae</taxon>
        <taxon>Cystobacter</taxon>
    </lineage>
</organism>
<evidence type="ECO:0000313" key="3">
    <source>
        <dbReference type="Proteomes" id="UP000217257"/>
    </source>
</evidence>
<keyword evidence="2" id="KW-0560">Oxidoreductase</keyword>
<keyword evidence="2" id="KW-0503">Monooxygenase</keyword>
<evidence type="ECO:0000313" key="2">
    <source>
        <dbReference type="EMBL" id="ATB42027.1"/>
    </source>
</evidence>
<dbReference type="InterPro" id="IPR011008">
    <property type="entry name" value="Dimeric_a/b-barrel"/>
</dbReference>
<dbReference type="PROSITE" id="PS51725">
    <property type="entry name" value="ABM"/>
    <property type="match status" value="1"/>
</dbReference>
<dbReference type="Proteomes" id="UP000217257">
    <property type="component" value="Chromosome"/>
</dbReference>
<dbReference type="EMBL" id="CP022098">
    <property type="protein sequence ID" value="ATB42027.1"/>
    <property type="molecule type" value="Genomic_DNA"/>
</dbReference>
<dbReference type="PANTHER" id="PTHR33336">
    <property type="entry name" value="QUINOL MONOOXYGENASE YGIN-RELATED"/>
    <property type="match status" value="1"/>
</dbReference>
<dbReference type="GO" id="GO:0005829">
    <property type="term" value="C:cytosol"/>
    <property type="evidence" value="ECO:0007669"/>
    <property type="project" value="TreeGrafter"/>
</dbReference>
<gene>
    <name evidence="2" type="ORF">CYFUS_007503</name>
</gene>
<reference evidence="2 3" key="1">
    <citation type="submission" date="2017-06" db="EMBL/GenBank/DDBJ databases">
        <title>Sequencing and comparative analysis of myxobacterial genomes.</title>
        <authorList>
            <person name="Rupp O."/>
            <person name="Goesmann A."/>
            <person name="Sogaard-Andersen L."/>
        </authorList>
    </citation>
    <scope>NUCLEOTIDE SEQUENCE [LARGE SCALE GENOMIC DNA]</scope>
    <source>
        <strain evidence="2 3">DSM 52655</strain>
    </source>
</reference>
<sequence>MPHSLLVVHVQIRVKPEAIDAFREATLANASQSVKEPGVARFDVIQDSEDPTRFVLVEVYRTPEAPAAHKETAHYLTWRDTVASMMAEPRTSRKFTNLFPSDEGW</sequence>
<protein>
    <submittedName>
        <fullName evidence="2">Antibiotic biosynthesis monooxygenase</fullName>
    </submittedName>
</protein>
<dbReference type="InterPro" id="IPR007138">
    <property type="entry name" value="ABM_dom"/>
</dbReference>
<evidence type="ECO:0000259" key="1">
    <source>
        <dbReference type="PROSITE" id="PS51725"/>
    </source>
</evidence>
<dbReference type="Gene3D" id="3.30.70.100">
    <property type="match status" value="1"/>
</dbReference>